<protein>
    <submittedName>
        <fullName evidence="3">Transglutaminase domain-containing protein</fullName>
    </submittedName>
</protein>
<gene>
    <name evidence="3" type="ORF">JJN12_11255</name>
</gene>
<organism evidence="3 4">
    <name type="scientific">Catonella massiliensis</name>
    <dbReference type="NCBI Taxonomy" id="2799636"/>
    <lineage>
        <taxon>Bacteria</taxon>
        <taxon>Bacillati</taxon>
        <taxon>Bacillota</taxon>
        <taxon>Clostridia</taxon>
        <taxon>Lachnospirales</taxon>
        <taxon>Lachnospiraceae</taxon>
        <taxon>Catonella</taxon>
    </lineage>
</organism>
<proteinExistence type="predicted"/>
<dbReference type="Pfam" id="PF01841">
    <property type="entry name" value="Transglut_core"/>
    <property type="match status" value="1"/>
</dbReference>
<evidence type="ECO:0000259" key="2">
    <source>
        <dbReference type="SMART" id="SM00460"/>
    </source>
</evidence>
<dbReference type="Gene3D" id="3.10.620.30">
    <property type="match status" value="1"/>
</dbReference>
<dbReference type="InterPro" id="IPR052557">
    <property type="entry name" value="CAP/Cytokinesis_protein"/>
</dbReference>
<dbReference type="EMBL" id="JAEPRJ010000001">
    <property type="protein sequence ID" value="MBK5898350.1"/>
    <property type="molecule type" value="Genomic_DNA"/>
</dbReference>
<sequence>MKKTNHKLVGLALLYLSTTFTFSGNVPVYAGTVENLPIEGSVALNQNAILTRKQLVNAFIKHITDLDRDFTLVISNQALKNEPKAFEDFWEELTKYPQYNDIIEHANIDRTLTYDYNGYFTWQVRVSYDITKAEAKKILDDVQPIIKTEKELTDLMLLHAKNLDRDFHINLDKNALDLNNTKKYTAFWEKLYAIPEFNDISRYYKNFNSIKSTYNGYYKWIIKTDYEITKKEVNHLEDFVENWVDKHIKDSMSDEEKVRAINDYIVSQYRYTFGDNRNYLTRGKSVKDEKLGKYSVYSSFALLYKKGGVCDAKAKLFYRLATEAGLDTIYITGYVNKTTLHAWNMVRVDGKWYHVDATWNRGQKSWMNEYQYYNTRDYYLKGDLSMKKGHHEWDAHKYPVANKDYALKADAK</sequence>
<accession>A0ABS1J2R0</accession>
<dbReference type="SMART" id="SM00460">
    <property type="entry name" value="TGc"/>
    <property type="match status" value="1"/>
</dbReference>
<evidence type="ECO:0000313" key="4">
    <source>
        <dbReference type="Proteomes" id="UP000604730"/>
    </source>
</evidence>
<feature type="domain" description="Transglutaminase-like" evidence="2">
    <location>
        <begin position="302"/>
        <end position="359"/>
    </location>
</feature>
<reference evidence="3 4" key="1">
    <citation type="submission" date="2021-01" db="EMBL/GenBank/DDBJ databases">
        <title>Isolation and description of Catonella massiliensis sp. nov., a novel Catonella species, isolated from a stable periodontitis subject.</title>
        <authorList>
            <person name="Antezack A."/>
            <person name="Boxberger M."/>
            <person name="La Scola B."/>
            <person name="Monnet-Corti V."/>
        </authorList>
    </citation>
    <scope>NUCLEOTIDE SEQUENCE [LARGE SCALE GENOMIC DNA]</scope>
    <source>
        <strain evidence="3 4">Marseille-Q4567</strain>
    </source>
</reference>
<dbReference type="InterPro" id="IPR002931">
    <property type="entry name" value="Transglutaminase-like"/>
</dbReference>
<feature type="signal peptide" evidence="1">
    <location>
        <begin position="1"/>
        <end position="23"/>
    </location>
</feature>
<dbReference type="PANTHER" id="PTHR46333:SF2">
    <property type="entry name" value="CYTOKINESIS PROTEIN 3"/>
    <property type="match status" value="1"/>
</dbReference>
<keyword evidence="1" id="KW-0732">Signal</keyword>
<dbReference type="SUPFAM" id="SSF54001">
    <property type="entry name" value="Cysteine proteinases"/>
    <property type="match status" value="1"/>
</dbReference>
<feature type="chain" id="PRO_5046267430" evidence="1">
    <location>
        <begin position="24"/>
        <end position="412"/>
    </location>
</feature>
<dbReference type="RefSeq" id="WP_208429776.1">
    <property type="nucleotide sequence ID" value="NZ_JAEPRJ010000001.1"/>
</dbReference>
<dbReference type="Proteomes" id="UP000604730">
    <property type="component" value="Unassembled WGS sequence"/>
</dbReference>
<evidence type="ECO:0000313" key="3">
    <source>
        <dbReference type="EMBL" id="MBK5898350.1"/>
    </source>
</evidence>
<evidence type="ECO:0000256" key="1">
    <source>
        <dbReference type="SAM" id="SignalP"/>
    </source>
</evidence>
<keyword evidence="4" id="KW-1185">Reference proteome</keyword>
<dbReference type="PANTHER" id="PTHR46333">
    <property type="entry name" value="CYTOKINESIS PROTEIN 3"/>
    <property type="match status" value="1"/>
</dbReference>
<dbReference type="InterPro" id="IPR038765">
    <property type="entry name" value="Papain-like_cys_pep_sf"/>
</dbReference>
<comment type="caution">
    <text evidence="3">The sequence shown here is derived from an EMBL/GenBank/DDBJ whole genome shotgun (WGS) entry which is preliminary data.</text>
</comment>
<name>A0ABS1J2R0_9FIRM</name>